<gene>
    <name evidence="1" type="ORF">F3Y22_tig00110325pilonHSYRG00087</name>
</gene>
<proteinExistence type="predicted"/>
<sequence length="112" mass="12324">MCSDKSGTDKPPGITATTIALTILDHVSILYIAWKLVFPVNYEEEVSQRLIDALNGNDSKLACECLADPFVDVNFVGTVNLKSMTTDISLHDEAADEVLVDYEEFKTEVTPL</sequence>
<evidence type="ECO:0000313" key="2">
    <source>
        <dbReference type="Proteomes" id="UP000436088"/>
    </source>
</evidence>
<accession>A0A6A3B4M2</accession>
<evidence type="ECO:0000313" key="1">
    <source>
        <dbReference type="EMBL" id="KAE8710255.1"/>
    </source>
</evidence>
<name>A0A6A3B4M2_HIBSY</name>
<dbReference type="EMBL" id="VEPZ02000932">
    <property type="protein sequence ID" value="KAE8710255.1"/>
    <property type="molecule type" value="Genomic_DNA"/>
</dbReference>
<dbReference type="AlphaFoldDB" id="A0A6A3B4M2"/>
<reference evidence="1" key="1">
    <citation type="submission" date="2019-09" db="EMBL/GenBank/DDBJ databases">
        <title>Draft genome information of white flower Hibiscus syriacus.</title>
        <authorList>
            <person name="Kim Y.-M."/>
        </authorList>
    </citation>
    <scope>NUCLEOTIDE SEQUENCE [LARGE SCALE GENOMIC DNA]</scope>
    <source>
        <strain evidence="1">YM2019G1</strain>
    </source>
</reference>
<protein>
    <submittedName>
        <fullName evidence="1">Ankyrin repeat-containing protein</fullName>
    </submittedName>
</protein>
<dbReference type="Proteomes" id="UP000436088">
    <property type="component" value="Unassembled WGS sequence"/>
</dbReference>
<comment type="caution">
    <text evidence="1">The sequence shown here is derived from an EMBL/GenBank/DDBJ whole genome shotgun (WGS) entry which is preliminary data.</text>
</comment>
<keyword evidence="2" id="KW-1185">Reference proteome</keyword>
<organism evidence="1 2">
    <name type="scientific">Hibiscus syriacus</name>
    <name type="common">Rose of Sharon</name>
    <dbReference type="NCBI Taxonomy" id="106335"/>
    <lineage>
        <taxon>Eukaryota</taxon>
        <taxon>Viridiplantae</taxon>
        <taxon>Streptophyta</taxon>
        <taxon>Embryophyta</taxon>
        <taxon>Tracheophyta</taxon>
        <taxon>Spermatophyta</taxon>
        <taxon>Magnoliopsida</taxon>
        <taxon>eudicotyledons</taxon>
        <taxon>Gunneridae</taxon>
        <taxon>Pentapetalae</taxon>
        <taxon>rosids</taxon>
        <taxon>malvids</taxon>
        <taxon>Malvales</taxon>
        <taxon>Malvaceae</taxon>
        <taxon>Malvoideae</taxon>
        <taxon>Hibiscus</taxon>
    </lineage>
</organism>